<name>A0ABV3CGW9_9ACTN</name>
<comment type="caution">
    <text evidence="3">The sequence shown here is derived from an EMBL/GenBank/DDBJ whole genome shotgun (WGS) entry which is preliminary data.</text>
</comment>
<reference evidence="3 4" key="1">
    <citation type="submission" date="2024-06" db="EMBL/GenBank/DDBJ databases">
        <title>The Natural Products Discovery Center: Release of the First 8490 Sequenced Strains for Exploring Actinobacteria Biosynthetic Diversity.</title>
        <authorList>
            <person name="Kalkreuter E."/>
            <person name="Kautsar S.A."/>
            <person name="Yang D."/>
            <person name="Bader C.D."/>
            <person name="Teijaro C.N."/>
            <person name="Fluegel L."/>
            <person name="Davis C.M."/>
            <person name="Simpson J.R."/>
            <person name="Lauterbach L."/>
            <person name="Steele A.D."/>
            <person name="Gui C."/>
            <person name="Meng S."/>
            <person name="Li G."/>
            <person name="Viehrig K."/>
            <person name="Ye F."/>
            <person name="Su P."/>
            <person name="Kiefer A.F."/>
            <person name="Nichols A."/>
            <person name="Cepeda A.J."/>
            <person name="Yan W."/>
            <person name="Fan B."/>
            <person name="Jiang Y."/>
            <person name="Adhikari A."/>
            <person name="Zheng C.-J."/>
            <person name="Schuster L."/>
            <person name="Cowan T.M."/>
            <person name="Smanski M.J."/>
            <person name="Chevrette M.G."/>
            <person name="De Carvalho L.P.S."/>
            <person name="Shen B."/>
        </authorList>
    </citation>
    <scope>NUCLEOTIDE SEQUENCE [LARGE SCALE GENOMIC DNA]</scope>
    <source>
        <strain evidence="3 4">NPDC045974</strain>
    </source>
</reference>
<keyword evidence="2" id="KW-0812">Transmembrane</keyword>
<keyword evidence="2" id="KW-0472">Membrane</keyword>
<keyword evidence="4" id="KW-1185">Reference proteome</keyword>
<evidence type="ECO:0000313" key="3">
    <source>
        <dbReference type="EMBL" id="MEU7074038.1"/>
    </source>
</evidence>
<accession>A0ABV3CGW9</accession>
<dbReference type="Proteomes" id="UP001551329">
    <property type="component" value="Unassembled WGS sequence"/>
</dbReference>
<proteinExistence type="predicted"/>
<sequence length="332" mass="34585">METSELATMAVAVMTATVTGAATAVGQSAGTAIADALHARLALTERGRAALDTLNQAPEDPAAQDTARSVVQAEIEADPVLRRQLQLQLTAPGTNATGSLLITGSQVSRSSIALGPLTINKTPGGRAVIASVATLLLALVALALYGGTRLIMADDSPGSSQDDSARHAVRALNVSEVKQVVPDLTSMPSGWARSGSLTAGKDEEGGCSGAQARFNTNNWNDGTSTRTVWAEFTVWSCASAALTAKGFEETRSGVANNNKAREISLPELGDQRAAITHYNIDVDETTAVALLRVGTVLVELEYQPVPDDSGWSREFEQLASMAAARAQQVQNA</sequence>
<dbReference type="EMBL" id="JBEZAE010000023">
    <property type="protein sequence ID" value="MEU7074038.1"/>
    <property type="molecule type" value="Genomic_DNA"/>
</dbReference>
<gene>
    <name evidence="3" type="ORF">AB0A88_28455</name>
</gene>
<evidence type="ECO:0000256" key="2">
    <source>
        <dbReference type="SAM" id="Phobius"/>
    </source>
</evidence>
<organism evidence="3 4">
    <name type="scientific">Streptomyces narbonensis</name>
    <dbReference type="NCBI Taxonomy" id="67333"/>
    <lineage>
        <taxon>Bacteria</taxon>
        <taxon>Bacillati</taxon>
        <taxon>Actinomycetota</taxon>
        <taxon>Actinomycetes</taxon>
        <taxon>Kitasatosporales</taxon>
        <taxon>Streptomycetaceae</taxon>
        <taxon>Streptomyces</taxon>
    </lineage>
</organism>
<protein>
    <submittedName>
        <fullName evidence="3">Uncharacterized protein</fullName>
    </submittedName>
</protein>
<evidence type="ECO:0000313" key="4">
    <source>
        <dbReference type="Proteomes" id="UP001551329"/>
    </source>
</evidence>
<feature type="transmembrane region" description="Helical" evidence="2">
    <location>
        <begin position="127"/>
        <end position="146"/>
    </location>
</feature>
<dbReference type="RefSeq" id="WP_360020459.1">
    <property type="nucleotide sequence ID" value="NZ_JBEZAE010000023.1"/>
</dbReference>
<feature type="region of interest" description="Disordered" evidence="1">
    <location>
        <begin position="191"/>
        <end position="216"/>
    </location>
</feature>
<keyword evidence="2" id="KW-1133">Transmembrane helix</keyword>
<evidence type="ECO:0000256" key="1">
    <source>
        <dbReference type="SAM" id="MobiDB-lite"/>
    </source>
</evidence>